<dbReference type="AlphaFoldDB" id="A0A0F7C1F3"/>
<proteinExistence type="predicted"/>
<gene>
    <name evidence="2" type="ORF">EX87_19965</name>
</gene>
<name>A0A0F7C1F3_BRELA</name>
<geneLocation type="plasmid" evidence="2">
    <name>unnamed2</name>
</geneLocation>
<sequence>MKIARGRELLTPEQRQALMQIPKDEWVLGTYYTFSKRDLEIINKRRREENRLGFAVQLAVLRYPGWPYTHIKSIPDSVIHYISKNRCHSIFA</sequence>
<dbReference type="InterPro" id="IPR025296">
    <property type="entry name" value="DUF4158"/>
</dbReference>
<feature type="domain" description="DUF4158" evidence="1">
    <location>
        <begin position="9"/>
        <end position="85"/>
    </location>
</feature>
<protein>
    <recommendedName>
        <fullName evidence="1">DUF4158 domain-containing protein</fullName>
    </recommendedName>
</protein>
<organism evidence="2">
    <name type="scientific">Brevibacillus laterosporus</name>
    <name type="common">Bacillus laterosporus</name>
    <dbReference type="NCBI Taxonomy" id="1465"/>
    <lineage>
        <taxon>Bacteria</taxon>
        <taxon>Bacillati</taxon>
        <taxon>Bacillota</taxon>
        <taxon>Bacilli</taxon>
        <taxon>Bacillales</taxon>
        <taxon>Paenibacillaceae</taxon>
        <taxon>Brevibacillus</taxon>
    </lineage>
</organism>
<keyword evidence="2" id="KW-0614">Plasmid</keyword>
<reference evidence="2" key="1">
    <citation type="submission" date="2015-03" db="EMBL/GenBank/DDBJ databases">
        <title>MIGS Cultured Bacterial/Archaeal sample from Brevibacillus laterosporus.</title>
        <authorList>
            <person name="Zeng D."/>
            <person name="Zhu L."/>
            <person name="Dong G."/>
            <person name="Ye W."/>
            <person name="Ren D."/>
            <person name="Wu L."/>
            <person name="Xu J."/>
            <person name="Li G."/>
            <person name="Guo L."/>
        </authorList>
    </citation>
    <scope>NUCLEOTIDE SEQUENCE</scope>
    <source>
        <strain evidence="2">B9</strain>
        <plasmid evidence="2">unnamed2</plasmid>
    </source>
</reference>
<dbReference type="EMBL" id="CP011076">
    <property type="protein sequence ID" value="AKF95870.1"/>
    <property type="molecule type" value="Genomic_DNA"/>
</dbReference>
<accession>A0A0F7C1F3</accession>
<dbReference type="Pfam" id="PF13700">
    <property type="entry name" value="DUF4158"/>
    <property type="match status" value="1"/>
</dbReference>
<evidence type="ECO:0000313" key="2">
    <source>
        <dbReference type="EMBL" id="AKF95870.1"/>
    </source>
</evidence>
<evidence type="ECO:0000259" key="1">
    <source>
        <dbReference type="Pfam" id="PF13700"/>
    </source>
</evidence>